<feature type="compositionally biased region" description="Low complexity" evidence="1">
    <location>
        <begin position="203"/>
        <end position="215"/>
    </location>
</feature>
<reference evidence="2" key="2">
    <citation type="submission" date="2023-05" db="EMBL/GenBank/DDBJ databases">
        <authorList>
            <consortium name="Lawrence Berkeley National Laboratory"/>
            <person name="Steindorff A."/>
            <person name="Hensen N."/>
            <person name="Bonometti L."/>
            <person name="Westerberg I."/>
            <person name="Brannstrom I.O."/>
            <person name="Guillou S."/>
            <person name="Cros-Aarteil S."/>
            <person name="Calhoun S."/>
            <person name="Haridas S."/>
            <person name="Kuo A."/>
            <person name="Mondo S."/>
            <person name="Pangilinan J."/>
            <person name="Riley R."/>
            <person name="Labutti K."/>
            <person name="Andreopoulos B."/>
            <person name="Lipzen A."/>
            <person name="Chen C."/>
            <person name="Yanf M."/>
            <person name="Daum C."/>
            <person name="Ng V."/>
            <person name="Clum A."/>
            <person name="Ohm R."/>
            <person name="Martin F."/>
            <person name="Silar P."/>
            <person name="Natvig D."/>
            <person name="Lalanne C."/>
            <person name="Gautier V."/>
            <person name="Ament-Velasquez S.L."/>
            <person name="Kruys A."/>
            <person name="Hutchinson M.I."/>
            <person name="Powell A.J."/>
            <person name="Barry K."/>
            <person name="Miller A.N."/>
            <person name="Grigoriev I.V."/>
            <person name="Debuchy R."/>
            <person name="Gladieux P."/>
            <person name="Thoren M.H."/>
            <person name="Johannesson H."/>
        </authorList>
    </citation>
    <scope>NUCLEOTIDE SEQUENCE</scope>
    <source>
        <strain evidence="2">CBS 532.94</strain>
    </source>
</reference>
<protein>
    <submittedName>
        <fullName evidence="2">Uncharacterized protein</fullName>
    </submittedName>
</protein>
<comment type="caution">
    <text evidence="2">The sequence shown here is derived from an EMBL/GenBank/DDBJ whole genome shotgun (WGS) entry which is preliminary data.</text>
</comment>
<evidence type="ECO:0000256" key="1">
    <source>
        <dbReference type="SAM" id="MobiDB-lite"/>
    </source>
</evidence>
<feature type="region of interest" description="Disordered" evidence="1">
    <location>
        <begin position="96"/>
        <end position="154"/>
    </location>
</feature>
<feature type="compositionally biased region" description="Acidic residues" evidence="1">
    <location>
        <begin position="96"/>
        <end position="117"/>
    </location>
</feature>
<proteinExistence type="predicted"/>
<organism evidence="2 3">
    <name type="scientific">Achaetomium macrosporum</name>
    <dbReference type="NCBI Taxonomy" id="79813"/>
    <lineage>
        <taxon>Eukaryota</taxon>
        <taxon>Fungi</taxon>
        <taxon>Dikarya</taxon>
        <taxon>Ascomycota</taxon>
        <taxon>Pezizomycotina</taxon>
        <taxon>Sordariomycetes</taxon>
        <taxon>Sordariomycetidae</taxon>
        <taxon>Sordariales</taxon>
        <taxon>Chaetomiaceae</taxon>
        <taxon>Achaetomium</taxon>
    </lineage>
</organism>
<dbReference type="EMBL" id="MU860533">
    <property type="protein sequence ID" value="KAK4233528.1"/>
    <property type="molecule type" value="Genomic_DNA"/>
</dbReference>
<gene>
    <name evidence="2" type="ORF">C8A03DRAFT_38749</name>
</gene>
<evidence type="ECO:0000313" key="2">
    <source>
        <dbReference type="EMBL" id="KAK4233528.1"/>
    </source>
</evidence>
<feature type="region of interest" description="Disordered" evidence="1">
    <location>
        <begin position="185"/>
        <end position="245"/>
    </location>
</feature>
<feature type="compositionally biased region" description="Pro residues" evidence="1">
    <location>
        <begin position="216"/>
        <end position="227"/>
    </location>
</feature>
<name>A0AAN7C2Y0_9PEZI</name>
<sequence length="275" mass="30351">MPRVVPATYHSHRLSGLERLAAMVANVGRRTRARLANLFARARASSRAPTPHPSESFRPVVPIRRRDDPFYDLFNFYESYEDAYFDPFTLIEDEVSEVEEERDDEEQDDEEQDDEEEPLPRYTRHEVDAVEPPPAYAPRPEGPPPTYGETLGQDLAGLAPAAAAAAAPARISPAPAPAPAAAAAFFDNGEARRPRQTPARLTASVPAASVPAEAASPPPARPPTPSEPRPEETERDRPRPPRRQRYARRFQVVLERCLLPPGDDLAYLLGACGGF</sequence>
<feature type="compositionally biased region" description="Basic and acidic residues" evidence="1">
    <location>
        <begin position="228"/>
        <end position="239"/>
    </location>
</feature>
<reference evidence="2" key="1">
    <citation type="journal article" date="2023" name="Mol. Phylogenet. Evol.">
        <title>Genome-scale phylogeny and comparative genomics of the fungal order Sordariales.</title>
        <authorList>
            <person name="Hensen N."/>
            <person name="Bonometti L."/>
            <person name="Westerberg I."/>
            <person name="Brannstrom I.O."/>
            <person name="Guillou S."/>
            <person name="Cros-Aarteil S."/>
            <person name="Calhoun S."/>
            <person name="Haridas S."/>
            <person name="Kuo A."/>
            <person name="Mondo S."/>
            <person name="Pangilinan J."/>
            <person name="Riley R."/>
            <person name="LaButti K."/>
            <person name="Andreopoulos B."/>
            <person name="Lipzen A."/>
            <person name="Chen C."/>
            <person name="Yan M."/>
            <person name="Daum C."/>
            <person name="Ng V."/>
            <person name="Clum A."/>
            <person name="Steindorff A."/>
            <person name="Ohm R.A."/>
            <person name="Martin F."/>
            <person name="Silar P."/>
            <person name="Natvig D.O."/>
            <person name="Lalanne C."/>
            <person name="Gautier V."/>
            <person name="Ament-Velasquez S.L."/>
            <person name="Kruys A."/>
            <person name="Hutchinson M.I."/>
            <person name="Powell A.J."/>
            <person name="Barry K."/>
            <person name="Miller A.N."/>
            <person name="Grigoriev I.V."/>
            <person name="Debuchy R."/>
            <person name="Gladieux P."/>
            <person name="Hiltunen Thoren M."/>
            <person name="Johannesson H."/>
        </authorList>
    </citation>
    <scope>NUCLEOTIDE SEQUENCE</scope>
    <source>
        <strain evidence="2">CBS 532.94</strain>
    </source>
</reference>
<feature type="compositionally biased region" description="Pro residues" evidence="1">
    <location>
        <begin position="131"/>
        <end position="146"/>
    </location>
</feature>
<accession>A0AAN7C2Y0</accession>
<dbReference type="Proteomes" id="UP001303760">
    <property type="component" value="Unassembled WGS sequence"/>
</dbReference>
<dbReference type="AlphaFoldDB" id="A0AAN7C2Y0"/>
<evidence type="ECO:0000313" key="3">
    <source>
        <dbReference type="Proteomes" id="UP001303760"/>
    </source>
</evidence>
<keyword evidence="3" id="KW-1185">Reference proteome</keyword>